<dbReference type="Pfam" id="PF13365">
    <property type="entry name" value="Trypsin_2"/>
    <property type="match status" value="1"/>
</dbReference>
<accession>A0ABU2DS67</accession>
<dbReference type="Gene3D" id="2.40.10.10">
    <property type="entry name" value="Trypsin-like serine proteases"/>
    <property type="match status" value="2"/>
</dbReference>
<comment type="caution">
    <text evidence="6">The sequence shown here is derived from an EMBL/GenBank/DDBJ whole genome shotgun (WGS) entry which is preliminary data.</text>
</comment>
<dbReference type="NCBIfam" id="NF033740">
    <property type="entry name" value="MarP_fam_protase"/>
    <property type="match status" value="1"/>
</dbReference>
<protein>
    <submittedName>
        <fullName evidence="6">MarP family serine protease</fullName>
        <ecNumber evidence="6">3.4.21.-</ecNumber>
    </submittedName>
</protein>
<keyword evidence="6" id="KW-0378">Hydrolase</keyword>
<keyword evidence="6" id="KW-0645">Protease</keyword>
<feature type="transmembrane region" description="Helical" evidence="5">
    <location>
        <begin position="33"/>
        <end position="53"/>
    </location>
</feature>
<comment type="subcellular location">
    <subcellularLocation>
        <location evidence="1">Membrane</location>
        <topology evidence="1">Multi-pass membrane protein</topology>
    </subcellularLocation>
</comment>
<dbReference type="InterPro" id="IPR043504">
    <property type="entry name" value="Peptidase_S1_PA_chymotrypsin"/>
</dbReference>
<dbReference type="PRINTS" id="PR00834">
    <property type="entry name" value="PROTEASES2C"/>
</dbReference>
<keyword evidence="4 5" id="KW-0472">Membrane</keyword>
<dbReference type="InterPro" id="IPR009003">
    <property type="entry name" value="Peptidase_S1_PA"/>
</dbReference>
<evidence type="ECO:0000256" key="2">
    <source>
        <dbReference type="ARBA" id="ARBA00022692"/>
    </source>
</evidence>
<evidence type="ECO:0000313" key="7">
    <source>
        <dbReference type="Proteomes" id="UP001251870"/>
    </source>
</evidence>
<evidence type="ECO:0000256" key="1">
    <source>
        <dbReference type="ARBA" id="ARBA00004141"/>
    </source>
</evidence>
<dbReference type="GO" id="GO:0006508">
    <property type="term" value="P:proteolysis"/>
    <property type="evidence" value="ECO:0007669"/>
    <property type="project" value="UniProtKB-KW"/>
</dbReference>
<reference evidence="6 7" key="1">
    <citation type="submission" date="2023-09" db="EMBL/GenBank/DDBJ databases">
        <title>Description of three actinobacteria isolated from air of manufacturing shop in a pharmaceutical factory.</title>
        <authorList>
            <person name="Zhang D.-F."/>
        </authorList>
    </citation>
    <scope>NUCLEOTIDE SEQUENCE [LARGE SCALE GENOMIC DNA]</scope>
    <source>
        <strain evidence="6 7">LY-0111</strain>
    </source>
</reference>
<dbReference type="PANTHER" id="PTHR43019:SF23">
    <property type="entry name" value="PROTEASE DO-LIKE 5, CHLOROPLASTIC"/>
    <property type="match status" value="1"/>
</dbReference>
<evidence type="ECO:0000256" key="5">
    <source>
        <dbReference type="SAM" id="Phobius"/>
    </source>
</evidence>
<dbReference type="Pfam" id="PF02674">
    <property type="entry name" value="Colicin_V"/>
    <property type="match status" value="1"/>
</dbReference>
<dbReference type="SUPFAM" id="SSF50494">
    <property type="entry name" value="Trypsin-like serine proteases"/>
    <property type="match status" value="1"/>
</dbReference>
<keyword evidence="3 5" id="KW-1133">Transmembrane helix</keyword>
<organism evidence="6 7">
    <name type="scientific">Nesterenkonia aerolata</name>
    <dbReference type="NCBI Taxonomy" id="3074079"/>
    <lineage>
        <taxon>Bacteria</taxon>
        <taxon>Bacillati</taxon>
        <taxon>Actinomycetota</taxon>
        <taxon>Actinomycetes</taxon>
        <taxon>Micrococcales</taxon>
        <taxon>Micrococcaceae</taxon>
        <taxon>Nesterenkonia</taxon>
    </lineage>
</organism>
<feature type="transmembrane region" description="Helical" evidence="5">
    <location>
        <begin position="6"/>
        <end position="26"/>
    </location>
</feature>
<keyword evidence="7" id="KW-1185">Reference proteome</keyword>
<evidence type="ECO:0000256" key="3">
    <source>
        <dbReference type="ARBA" id="ARBA00022989"/>
    </source>
</evidence>
<dbReference type="InterPro" id="IPR003825">
    <property type="entry name" value="Colicin-V_CvpA"/>
</dbReference>
<sequence>MDFPVIDVVLVVTLLLFFVAGARMGLWVTVGSLAGFVIGAAAAFFAIPIVASWVDDPRWRMLAVIAAALVLVFTGQGVGAAVGREIHRLFRSPALRTLGSLIGGAVNAAVAAVVILALSFSVSALGSPTLNQQTEESRVLDGISAAVPDPAEAWFAQLRTVVMQVDIPELAEPLVPHTDSSPAEHDLTAAAEESAQAVARITGVAEQCDQTQSGSGFLISSTRVVTNAHVVAGVESPTVELPSGERATGRIVHFDTERDLALLAVDEVSTAPVSVGDPLDAGDAAFVMGYPGGGPFSAGPAEVQARGESSVNDIYGDGASVHEIYQLSADVRQGNSGGPVVDPDGDVVGVVFAKAMEGEDVGFALTAQEAGQVLTAPEGFGETVSSGQCVER</sequence>
<proteinExistence type="predicted"/>
<dbReference type="RefSeq" id="WP_310548240.1">
    <property type="nucleotide sequence ID" value="NZ_JAVKGR010000006.1"/>
</dbReference>
<feature type="transmembrane region" description="Helical" evidence="5">
    <location>
        <begin position="59"/>
        <end position="82"/>
    </location>
</feature>
<dbReference type="PANTHER" id="PTHR43019">
    <property type="entry name" value="SERINE ENDOPROTEASE DEGS"/>
    <property type="match status" value="1"/>
</dbReference>
<dbReference type="InterPro" id="IPR047680">
    <property type="entry name" value="MarP-like"/>
</dbReference>
<gene>
    <name evidence="6" type="ORF">RIL96_06695</name>
</gene>
<evidence type="ECO:0000256" key="4">
    <source>
        <dbReference type="ARBA" id="ARBA00023136"/>
    </source>
</evidence>
<dbReference type="EC" id="3.4.21.-" evidence="6"/>
<feature type="transmembrane region" description="Helical" evidence="5">
    <location>
        <begin position="94"/>
        <end position="120"/>
    </location>
</feature>
<dbReference type="Proteomes" id="UP001251870">
    <property type="component" value="Unassembled WGS sequence"/>
</dbReference>
<dbReference type="GO" id="GO:0008233">
    <property type="term" value="F:peptidase activity"/>
    <property type="evidence" value="ECO:0007669"/>
    <property type="project" value="UniProtKB-KW"/>
</dbReference>
<keyword evidence="2 5" id="KW-0812">Transmembrane</keyword>
<dbReference type="InterPro" id="IPR001940">
    <property type="entry name" value="Peptidase_S1C"/>
</dbReference>
<name>A0ABU2DS67_9MICC</name>
<dbReference type="EMBL" id="JAVKGR010000006">
    <property type="protein sequence ID" value="MDR8019251.1"/>
    <property type="molecule type" value="Genomic_DNA"/>
</dbReference>
<evidence type="ECO:0000313" key="6">
    <source>
        <dbReference type="EMBL" id="MDR8019251.1"/>
    </source>
</evidence>